<evidence type="ECO:0008006" key="14">
    <source>
        <dbReference type="Google" id="ProtNLM"/>
    </source>
</evidence>
<comment type="subcellular location">
    <subcellularLocation>
        <location evidence="1">Membrane</location>
        <topology evidence="1">Multi-pass membrane protein</topology>
    </subcellularLocation>
</comment>
<sequence length="670" mass="78104">MDIIGRKPTVIAGSEDYLLDIQEQINKIKESNTPSTPGESRILKRKNTEIIQLNNIHEEKSCNEKYLFKSESQWRVLWDLLIIISVLYEGFIIPFSIAFNYTLEGSFMYLEISLSLIFFIDIAMNFNTTFFRSGVMISSRKTIAINYIKSWFALDMASSFPYEAIISGSTNTFKMLKLIRFVRIFKLARILKLRSIFVKIEEIISSELFSVLIMTTWTGLAILFIAHWSACTFYTFSNYAKHLSYNSFIYNIELEEEMQISLQEKYITALYWAFTTMYTVGYGDLHALNPYERFISIICMAITCGYYAYLLGKISSIVMTSHQADQKKRDLIIGVKRYMKKLRLPLELQNKVKRYIDFVGYSQESSICEDDVLKLLSDNLRDEISSRTHGKVLLLCKTFPKFFSLSSITSITKLLRLETFAPGDEILEEGERSRKLYFITSGSVNIFHQNTGCTYIILNKNNIFGEIGFFAGHRRTASAQCENFTEVLTLEWVMVIEKLQKQPEIFELFRYFKSSCEDSNYKILGIKCYFCNEKGHVAKKCTNMVVSSRVDMKTIEQYRARHRMINPHMGTGPKRKIRNFKYKFNKINRVGLMREPEEQFPENLKLQKKIYDYKKKDEPKTPYRRERKASVQVICDDSDEEEIKDALLIDTKKHNDESTYLCDDPSNASS</sequence>
<dbReference type="GO" id="GO:0008270">
    <property type="term" value="F:zinc ion binding"/>
    <property type="evidence" value="ECO:0007669"/>
    <property type="project" value="UniProtKB-KW"/>
</dbReference>
<dbReference type="Gene3D" id="1.10.287.70">
    <property type="match status" value="1"/>
</dbReference>
<keyword evidence="8" id="KW-0862">Zinc</keyword>
<gene>
    <name evidence="12" type="ORF">BSTOLATCC_MIC45579</name>
</gene>
<dbReference type="InterPro" id="IPR005821">
    <property type="entry name" value="Ion_trans_dom"/>
</dbReference>
<dbReference type="InterPro" id="IPR001878">
    <property type="entry name" value="Znf_CCHC"/>
</dbReference>
<dbReference type="EMBL" id="CAJZBQ010000045">
    <property type="protein sequence ID" value="CAG9328121.1"/>
    <property type="molecule type" value="Genomic_DNA"/>
</dbReference>
<comment type="caution">
    <text evidence="12">The sequence shown here is derived from an EMBL/GenBank/DDBJ whole genome shotgun (WGS) entry which is preliminary data.</text>
</comment>
<dbReference type="PANTHER" id="PTHR45689:SF5">
    <property type="entry name" value="I[[H]] CHANNEL, ISOFORM E"/>
    <property type="match status" value="1"/>
</dbReference>
<dbReference type="SUPFAM" id="SSF57756">
    <property type="entry name" value="Retrovirus zinc finger-like domains"/>
    <property type="match status" value="1"/>
</dbReference>
<feature type="transmembrane region" description="Helical" evidence="9">
    <location>
        <begin position="208"/>
        <end position="230"/>
    </location>
</feature>
<evidence type="ECO:0000256" key="8">
    <source>
        <dbReference type="PROSITE-ProRule" id="PRU00047"/>
    </source>
</evidence>
<reference evidence="12" key="1">
    <citation type="submission" date="2021-09" db="EMBL/GenBank/DDBJ databases">
        <authorList>
            <consortium name="AG Swart"/>
            <person name="Singh M."/>
            <person name="Singh A."/>
            <person name="Seah K."/>
            <person name="Emmerich C."/>
        </authorList>
    </citation>
    <scope>NUCLEOTIDE SEQUENCE</scope>
    <source>
        <strain evidence="12">ATCC30299</strain>
    </source>
</reference>
<dbReference type="InterPro" id="IPR003938">
    <property type="entry name" value="K_chnl_volt-dep_EAG/ELK/ERG"/>
</dbReference>
<dbReference type="PANTHER" id="PTHR45689">
    <property type="entry name" value="I[[H]] CHANNEL, ISOFORM E"/>
    <property type="match status" value="1"/>
</dbReference>
<dbReference type="InterPro" id="IPR051413">
    <property type="entry name" value="K/Na_HCN_channel"/>
</dbReference>
<protein>
    <recommendedName>
        <fullName evidence="14">Cyclic nucleotide-binding domain-containing protein</fullName>
    </recommendedName>
</protein>
<dbReference type="InterPro" id="IPR014710">
    <property type="entry name" value="RmlC-like_jellyroll"/>
</dbReference>
<evidence type="ECO:0000256" key="7">
    <source>
        <dbReference type="ARBA" id="ARBA00023303"/>
    </source>
</evidence>
<dbReference type="Gene3D" id="2.60.120.10">
    <property type="entry name" value="Jelly Rolls"/>
    <property type="match status" value="1"/>
</dbReference>
<feature type="transmembrane region" description="Helical" evidence="9">
    <location>
        <begin position="76"/>
        <end position="101"/>
    </location>
</feature>
<dbReference type="InterPro" id="IPR036875">
    <property type="entry name" value="Znf_CCHC_sf"/>
</dbReference>
<feature type="transmembrane region" description="Helical" evidence="9">
    <location>
        <begin position="294"/>
        <end position="312"/>
    </location>
</feature>
<evidence type="ECO:0000259" key="11">
    <source>
        <dbReference type="PROSITE" id="PS50158"/>
    </source>
</evidence>
<evidence type="ECO:0000256" key="3">
    <source>
        <dbReference type="ARBA" id="ARBA00022692"/>
    </source>
</evidence>
<feature type="transmembrane region" description="Helical" evidence="9">
    <location>
        <begin position="107"/>
        <end position="131"/>
    </location>
</feature>
<name>A0AAU9JMK2_9CILI</name>
<evidence type="ECO:0000256" key="5">
    <source>
        <dbReference type="ARBA" id="ARBA00023065"/>
    </source>
</evidence>
<dbReference type="Pfam" id="PF00098">
    <property type="entry name" value="zf-CCHC"/>
    <property type="match status" value="1"/>
</dbReference>
<dbReference type="GO" id="GO:0035725">
    <property type="term" value="P:sodium ion transmembrane transport"/>
    <property type="evidence" value="ECO:0007669"/>
    <property type="project" value="TreeGrafter"/>
</dbReference>
<evidence type="ECO:0000256" key="1">
    <source>
        <dbReference type="ARBA" id="ARBA00004141"/>
    </source>
</evidence>
<dbReference type="GO" id="GO:0003254">
    <property type="term" value="P:regulation of membrane depolarization"/>
    <property type="evidence" value="ECO:0007669"/>
    <property type="project" value="TreeGrafter"/>
</dbReference>
<evidence type="ECO:0000256" key="6">
    <source>
        <dbReference type="ARBA" id="ARBA00023136"/>
    </source>
</evidence>
<keyword evidence="13" id="KW-1185">Reference proteome</keyword>
<dbReference type="GO" id="GO:0003676">
    <property type="term" value="F:nucleic acid binding"/>
    <property type="evidence" value="ECO:0007669"/>
    <property type="project" value="InterPro"/>
</dbReference>
<dbReference type="GO" id="GO:0005249">
    <property type="term" value="F:voltage-gated potassium channel activity"/>
    <property type="evidence" value="ECO:0007669"/>
    <property type="project" value="InterPro"/>
</dbReference>
<evidence type="ECO:0000259" key="10">
    <source>
        <dbReference type="PROSITE" id="PS50042"/>
    </source>
</evidence>
<evidence type="ECO:0000313" key="12">
    <source>
        <dbReference type="EMBL" id="CAG9328121.1"/>
    </source>
</evidence>
<keyword evidence="3 9" id="KW-0812">Transmembrane</keyword>
<dbReference type="SMART" id="SM00343">
    <property type="entry name" value="ZnF_C2HC"/>
    <property type="match status" value="1"/>
</dbReference>
<dbReference type="SUPFAM" id="SSF81324">
    <property type="entry name" value="Voltage-gated potassium channels"/>
    <property type="match status" value="1"/>
</dbReference>
<keyword evidence="5" id="KW-0406">Ion transport</keyword>
<evidence type="ECO:0000256" key="9">
    <source>
        <dbReference type="SAM" id="Phobius"/>
    </source>
</evidence>
<dbReference type="SUPFAM" id="SSF51206">
    <property type="entry name" value="cAMP-binding domain-like"/>
    <property type="match status" value="1"/>
</dbReference>
<dbReference type="Gene3D" id="1.10.287.630">
    <property type="entry name" value="Helix hairpin bin"/>
    <property type="match status" value="1"/>
</dbReference>
<evidence type="ECO:0000256" key="2">
    <source>
        <dbReference type="ARBA" id="ARBA00022448"/>
    </source>
</evidence>
<organism evidence="12 13">
    <name type="scientific">Blepharisma stoltei</name>
    <dbReference type="NCBI Taxonomy" id="1481888"/>
    <lineage>
        <taxon>Eukaryota</taxon>
        <taxon>Sar</taxon>
        <taxon>Alveolata</taxon>
        <taxon>Ciliophora</taxon>
        <taxon>Postciliodesmatophora</taxon>
        <taxon>Heterotrichea</taxon>
        <taxon>Heterotrichida</taxon>
        <taxon>Blepharismidae</taxon>
        <taxon>Blepharisma</taxon>
    </lineage>
</organism>
<dbReference type="InterPro" id="IPR000595">
    <property type="entry name" value="cNMP-bd_dom"/>
</dbReference>
<feature type="domain" description="Cyclic nucleotide-binding" evidence="10">
    <location>
        <begin position="399"/>
        <end position="491"/>
    </location>
</feature>
<proteinExistence type="predicted"/>
<dbReference type="PROSITE" id="PS50158">
    <property type="entry name" value="ZF_CCHC"/>
    <property type="match status" value="1"/>
</dbReference>
<dbReference type="PROSITE" id="PS50042">
    <property type="entry name" value="CNMP_BINDING_3"/>
    <property type="match status" value="1"/>
</dbReference>
<keyword evidence="8" id="KW-0863">Zinc-finger</keyword>
<dbReference type="CDD" id="cd00038">
    <property type="entry name" value="CAP_ED"/>
    <property type="match status" value="1"/>
</dbReference>
<dbReference type="InterPro" id="IPR018490">
    <property type="entry name" value="cNMP-bd_dom_sf"/>
</dbReference>
<feature type="domain" description="CCHC-type" evidence="11">
    <location>
        <begin position="527"/>
        <end position="543"/>
    </location>
</feature>
<evidence type="ECO:0000256" key="4">
    <source>
        <dbReference type="ARBA" id="ARBA00022989"/>
    </source>
</evidence>
<dbReference type="GO" id="GO:0098855">
    <property type="term" value="C:HCN channel complex"/>
    <property type="evidence" value="ECO:0007669"/>
    <property type="project" value="TreeGrafter"/>
</dbReference>
<dbReference type="SMART" id="SM00100">
    <property type="entry name" value="cNMP"/>
    <property type="match status" value="1"/>
</dbReference>
<accession>A0AAU9JMK2</accession>
<keyword evidence="7" id="KW-0407">Ion channel</keyword>
<dbReference type="Pfam" id="PF00027">
    <property type="entry name" value="cNMP_binding"/>
    <property type="match status" value="1"/>
</dbReference>
<dbReference type="AlphaFoldDB" id="A0AAU9JMK2"/>
<keyword evidence="2" id="KW-0813">Transport</keyword>
<evidence type="ECO:0000313" key="13">
    <source>
        <dbReference type="Proteomes" id="UP001162131"/>
    </source>
</evidence>
<dbReference type="Pfam" id="PF00520">
    <property type="entry name" value="Ion_trans"/>
    <property type="match status" value="1"/>
</dbReference>
<keyword evidence="6 9" id="KW-0472">Membrane</keyword>
<dbReference type="PRINTS" id="PR01463">
    <property type="entry name" value="EAGCHANLFMLY"/>
</dbReference>
<dbReference type="Proteomes" id="UP001162131">
    <property type="component" value="Unassembled WGS sequence"/>
</dbReference>
<keyword evidence="4 9" id="KW-1133">Transmembrane helix</keyword>
<keyword evidence="8" id="KW-0479">Metal-binding</keyword>